<keyword evidence="1" id="KW-0812">Transmembrane</keyword>
<gene>
    <name evidence="2" type="ORF">EGK68_21580</name>
</gene>
<accession>A0A3R8ZVL4</accession>
<reference evidence="2 3" key="1">
    <citation type="submission" date="2018-10" db="EMBL/GenBank/DDBJ databases">
        <title>Transmission dynamics of multidrug resistant bacteria on intensive care unit surfaces.</title>
        <authorList>
            <person name="D'Souza A.W."/>
            <person name="Potter R.F."/>
            <person name="Wallace M."/>
            <person name="Shupe A."/>
            <person name="Patel S."/>
            <person name="Sun S."/>
            <person name="Gul D."/>
            <person name="Kwon J.H."/>
            <person name="Andleeb S."/>
            <person name="Burnham C.-A.D."/>
            <person name="Dantas G."/>
        </authorList>
    </citation>
    <scope>NUCLEOTIDE SEQUENCE [LARGE SCALE GENOMIC DNA]</scope>
    <source>
        <strain evidence="2 3">EC_073</strain>
    </source>
</reference>
<organism evidence="2 3">
    <name type="scientific">Enterobacter cloacae</name>
    <dbReference type="NCBI Taxonomy" id="550"/>
    <lineage>
        <taxon>Bacteria</taxon>
        <taxon>Pseudomonadati</taxon>
        <taxon>Pseudomonadota</taxon>
        <taxon>Gammaproteobacteria</taxon>
        <taxon>Enterobacterales</taxon>
        <taxon>Enterobacteriaceae</taxon>
        <taxon>Enterobacter</taxon>
        <taxon>Enterobacter cloacae complex</taxon>
    </lineage>
</organism>
<dbReference type="EMBL" id="RHWT01000039">
    <property type="protein sequence ID" value="RSB27361.1"/>
    <property type="molecule type" value="Genomic_DNA"/>
</dbReference>
<feature type="transmembrane region" description="Helical" evidence="1">
    <location>
        <begin position="148"/>
        <end position="168"/>
    </location>
</feature>
<dbReference type="AlphaFoldDB" id="A0A3R8ZVL4"/>
<sequence>MMEELAKTVQQKYIDEIVSKYPLHRFVILFVFIISTYAYNVTEHSLLTELRSVKVGDLFDFKDGLISKVTLLQLIFCVALTAINTVVFEKTSGIIFNKLIKRYDIAKLTQDLKARYEKIKTNNELVNYYLSKDITSDLDKKKIRLRCLTINIEYLTAIVLSIVIGVMKNGVLELLGFIVVLSLLAFLHFRLFIFYIQSFIPLHVAEKVLQGADVDIENPLS</sequence>
<comment type="caution">
    <text evidence="2">The sequence shown here is derived from an EMBL/GenBank/DDBJ whole genome shotgun (WGS) entry which is preliminary data.</text>
</comment>
<keyword evidence="1" id="KW-1133">Transmembrane helix</keyword>
<feature type="transmembrane region" description="Helical" evidence="1">
    <location>
        <begin position="21"/>
        <end position="39"/>
    </location>
</feature>
<evidence type="ECO:0000313" key="3">
    <source>
        <dbReference type="Proteomes" id="UP000275321"/>
    </source>
</evidence>
<feature type="transmembrane region" description="Helical" evidence="1">
    <location>
        <begin position="65"/>
        <end position="88"/>
    </location>
</feature>
<name>A0A3R8ZVL4_ENTCL</name>
<evidence type="ECO:0000256" key="1">
    <source>
        <dbReference type="SAM" id="Phobius"/>
    </source>
</evidence>
<dbReference type="Proteomes" id="UP000275321">
    <property type="component" value="Unassembled WGS sequence"/>
</dbReference>
<keyword evidence="1" id="KW-0472">Membrane</keyword>
<proteinExistence type="predicted"/>
<dbReference type="RefSeq" id="WP_125366332.1">
    <property type="nucleotide sequence ID" value="NZ_JAHERU010000012.1"/>
</dbReference>
<protein>
    <submittedName>
        <fullName evidence="2">Uncharacterized protein</fullName>
    </submittedName>
</protein>
<evidence type="ECO:0000313" key="2">
    <source>
        <dbReference type="EMBL" id="RSB27361.1"/>
    </source>
</evidence>
<feature type="transmembrane region" description="Helical" evidence="1">
    <location>
        <begin position="174"/>
        <end position="196"/>
    </location>
</feature>